<evidence type="ECO:0000313" key="9">
    <source>
        <dbReference type="Proteomes" id="UP001597541"/>
    </source>
</evidence>
<keyword evidence="2" id="KW-1003">Cell membrane</keyword>
<evidence type="ECO:0000256" key="7">
    <source>
        <dbReference type="SAM" id="Phobius"/>
    </source>
</evidence>
<evidence type="ECO:0000256" key="2">
    <source>
        <dbReference type="ARBA" id="ARBA00022475"/>
    </source>
</evidence>
<keyword evidence="4 7" id="KW-1133">Transmembrane helix</keyword>
<comment type="caution">
    <text evidence="8">The sequence shown here is derived from an EMBL/GenBank/DDBJ whole genome shotgun (WGS) entry which is preliminary data.</text>
</comment>
<keyword evidence="9" id="KW-1185">Reference proteome</keyword>
<protein>
    <submittedName>
        <fullName evidence="8">Flagellar biosynthetic protein FliO</fullName>
    </submittedName>
</protein>
<evidence type="ECO:0000313" key="8">
    <source>
        <dbReference type="EMBL" id="MFD2613015.1"/>
    </source>
</evidence>
<feature type="region of interest" description="Disordered" evidence="6">
    <location>
        <begin position="174"/>
        <end position="193"/>
    </location>
</feature>
<sequence>MRIALQAYLLATNTGLRENEPLPDDLAAPDPNLFGNFFRVIFVLVLIVGLIVLLIRYLGQKNRGWMVNRSIKTLGGIPLGQHKSIQLVEIGSSIYVVGVGEDIRLLEKIQDPEEVEHILSSFRNPAGFNGNAAASALSDWIGSWKRKKPQQDEELEASFQDVFYQKMQQLPSRKKMVEDMLQEEKNNDRSSET</sequence>
<evidence type="ECO:0000256" key="4">
    <source>
        <dbReference type="ARBA" id="ARBA00022989"/>
    </source>
</evidence>
<feature type="transmembrane region" description="Helical" evidence="7">
    <location>
        <begin position="33"/>
        <end position="59"/>
    </location>
</feature>
<keyword evidence="3 7" id="KW-0812">Transmembrane</keyword>
<keyword evidence="8" id="KW-0282">Flagellum</keyword>
<gene>
    <name evidence="8" type="ORF">ACFSUF_11330</name>
</gene>
<keyword evidence="8" id="KW-0966">Cell projection</keyword>
<dbReference type="InterPro" id="IPR022781">
    <property type="entry name" value="Flagellar_biosynth_FliO"/>
</dbReference>
<proteinExistence type="predicted"/>
<dbReference type="Proteomes" id="UP001597541">
    <property type="component" value="Unassembled WGS sequence"/>
</dbReference>
<reference evidence="9" key="1">
    <citation type="journal article" date="2019" name="Int. J. Syst. Evol. Microbiol.">
        <title>The Global Catalogue of Microorganisms (GCM) 10K type strain sequencing project: providing services to taxonomists for standard genome sequencing and annotation.</title>
        <authorList>
            <consortium name="The Broad Institute Genomics Platform"/>
            <consortium name="The Broad Institute Genome Sequencing Center for Infectious Disease"/>
            <person name="Wu L."/>
            <person name="Ma J."/>
        </authorList>
    </citation>
    <scope>NUCLEOTIDE SEQUENCE [LARGE SCALE GENOMIC DNA]</scope>
    <source>
        <strain evidence="9">KCTC 3950</strain>
    </source>
</reference>
<name>A0ABW5PDH0_9BACL</name>
<dbReference type="RefSeq" id="WP_377602904.1">
    <property type="nucleotide sequence ID" value="NZ_JBHUME010000007.1"/>
</dbReference>
<dbReference type="Pfam" id="PF04347">
    <property type="entry name" value="FliO"/>
    <property type="match status" value="1"/>
</dbReference>
<evidence type="ECO:0000256" key="6">
    <source>
        <dbReference type="SAM" id="MobiDB-lite"/>
    </source>
</evidence>
<dbReference type="EMBL" id="JBHUME010000007">
    <property type="protein sequence ID" value="MFD2613015.1"/>
    <property type="molecule type" value="Genomic_DNA"/>
</dbReference>
<feature type="compositionally biased region" description="Basic and acidic residues" evidence="6">
    <location>
        <begin position="175"/>
        <end position="193"/>
    </location>
</feature>
<evidence type="ECO:0000256" key="3">
    <source>
        <dbReference type="ARBA" id="ARBA00022692"/>
    </source>
</evidence>
<evidence type="ECO:0000256" key="1">
    <source>
        <dbReference type="ARBA" id="ARBA00004236"/>
    </source>
</evidence>
<organism evidence="8 9">
    <name type="scientific">Paenibacillus gansuensis</name>
    <dbReference type="NCBI Taxonomy" id="306542"/>
    <lineage>
        <taxon>Bacteria</taxon>
        <taxon>Bacillati</taxon>
        <taxon>Bacillota</taxon>
        <taxon>Bacilli</taxon>
        <taxon>Bacillales</taxon>
        <taxon>Paenibacillaceae</taxon>
        <taxon>Paenibacillus</taxon>
    </lineage>
</organism>
<comment type="subcellular location">
    <subcellularLocation>
        <location evidence="1">Cell membrane</location>
    </subcellularLocation>
</comment>
<keyword evidence="8" id="KW-0969">Cilium</keyword>
<evidence type="ECO:0000256" key="5">
    <source>
        <dbReference type="ARBA" id="ARBA00023136"/>
    </source>
</evidence>
<accession>A0ABW5PDH0</accession>
<keyword evidence="5 7" id="KW-0472">Membrane</keyword>